<gene>
    <name evidence="2" type="ORF">MTBBW1_2360021</name>
</gene>
<evidence type="ECO:0000313" key="2">
    <source>
        <dbReference type="EMBL" id="SLM30638.1"/>
    </source>
</evidence>
<dbReference type="GO" id="GO:0016887">
    <property type="term" value="F:ATP hydrolysis activity"/>
    <property type="evidence" value="ECO:0007669"/>
    <property type="project" value="InterPro"/>
</dbReference>
<dbReference type="InterPro" id="IPR027417">
    <property type="entry name" value="P-loop_NTPase"/>
</dbReference>
<evidence type="ECO:0000313" key="3">
    <source>
        <dbReference type="Proteomes" id="UP000191931"/>
    </source>
</evidence>
<dbReference type="Proteomes" id="UP000191931">
    <property type="component" value="Unassembled WGS sequence"/>
</dbReference>
<dbReference type="InterPro" id="IPR052026">
    <property type="entry name" value="ExeA_AAA_ATPase_DNA-bind"/>
</dbReference>
<sequence>MYTQFYGLTEKPFGLVPNPAYLYLSSRHQNALTYLEYGLAEKVGFIMLTGDIGMGKTTLVRHILNKVESEMEVAVIFNTMVLSNDLLHLILSEFEIPFDSGLTKGAALELLYKYLIDCYSSGKKVLLIIDEAQNLSHEVLEEIRMISNLQTDDEMLIQIMLVGQPELKEKIASPALRQFAQRIAVSYHLSPMEEDETLNYIAHRIKVAGGDPDLFEKDALTMIINASGGIPRVVNLLCDACLVYGFADSLEHISANVIEQVISDKGGIGIFLPGVNDGDNGAEFADNSAATKKDNVKCSGVSVREYSELYSRVALLEKHVEQLQTTMEKHILELESRADFSRDQLINTLKRMVIIEKQQNLKIAFDYISRKKDK</sequence>
<protein>
    <submittedName>
        <fullName evidence="2">Secretion ATPase, PEP-CTERM locus subfamily</fullName>
    </submittedName>
</protein>
<dbReference type="AlphaFoldDB" id="A0A1W1HE21"/>
<dbReference type="SMART" id="SM00382">
    <property type="entry name" value="AAA"/>
    <property type="match status" value="1"/>
</dbReference>
<dbReference type="STRING" id="1246637.MTBBW1_2360021"/>
<dbReference type="InterPro" id="IPR049945">
    <property type="entry name" value="AAA_22"/>
</dbReference>
<dbReference type="SUPFAM" id="SSF52540">
    <property type="entry name" value="P-loop containing nucleoside triphosphate hydrolases"/>
    <property type="match status" value="1"/>
</dbReference>
<reference evidence="2" key="1">
    <citation type="submission" date="2017-03" db="EMBL/GenBank/DDBJ databases">
        <authorList>
            <person name="Afonso C.L."/>
            <person name="Miller P.J."/>
            <person name="Scott M.A."/>
            <person name="Spackman E."/>
            <person name="Goraichik I."/>
            <person name="Dimitrov K.M."/>
            <person name="Suarez D.L."/>
            <person name="Swayne D.E."/>
        </authorList>
    </citation>
    <scope>NUCLEOTIDE SEQUENCE [LARGE SCALE GENOMIC DNA]</scope>
    <source>
        <strain evidence="2">PRJEB14757</strain>
    </source>
</reference>
<dbReference type="RefSeq" id="WP_080808942.1">
    <property type="nucleotide sequence ID" value="NZ_LT828563.1"/>
</dbReference>
<dbReference type="Pfam" id="PF13401">
    <property type="entry name" value="AAA_22"/>
    <property type="match status" value="1"/>
</dbReference>
<proteinExistence type="predicted"/>
<feature type="domain" description="AAA+ ATPase" evidence="1">
    <location>
        <begin position="42"/>
        <end position="166"/>
    </location>
</feature>
<evidence type="ECO:0000259" key="1">
    <source>
        <dbReference type="SMART" id="SM00382"/>
    </source>
</evidence>
<dbReference type="PANTHER" id="PTHR35894">
    <property type="entry name" value="GENERAL SECRETION PATHWAY PROTEIN A-RELATED"/>
    <property type="match status" value="1"/>
</dbReference>
<dbReference type="InterPro" id="IPR003593">
    <property type="entry name" value="AAA+_ATPase"/>
</dbReference>
<dbReference type="PANTHER" id="PTHR35894:SF1">
    <property type="entry name" value="PHOSPHORIBULOKINASE _ URIDINE KINASE FAMILY"/>
    <property type="match status" value="1"/>
</dbReference>
<dbReference type="OrthoDB" id="9779230at2"/>
<name>A0A1W1HE21_9BACT</name>
<keyword evidence="3" id="KW-1185">Reference proteome</keyword>
<accession>A0A1W1HE21</accession>
<dbReference type="Gene3D" id="3.40.50.300">
    <property type="entry name" value="P-loop containing nucleotide triphosphate hydrolases"/>
    <property type="match status" value="1"/>
</dbReference>
<organism evidence="2 3">
    <name type="scientific">Desulfamplus magnetovallimortis</name>
    <dbReference type="NCBI Taxonomy" id="1246637"/>
    <lineage>
        <taxon>Bacteria</taxon>
        <taxon>Pseudomonadati</taxon>
        <taxon>Thermodesulfobacteriota</taxon>
        <taxon>Desulfobacteria</taxon>
        <taxon>Desulfobacterales</taxon>
        <taxon>Desulfobacteraceae</taxon>
        <taxon>Desulfamplus</taxon>
    </lineage>
</organism>
<dbReference type="EMBL" id="FWEV01000153">
    <property type="protein sequence ID" value="SLM30638.1"/>
    <property type="molecule type" value="Genomic_DNA"/>
</dbReference>